<sequence length="206" mass="21351">MLLRVPQHEAPPPRAQRHRPAGRASPVRRVRAVAAPPQLDATTGAARFGPGGAVHIDEGIIARYASFVDGARPPVTTRASAASPALSTPSRPPPAPRPPLSTLAPRPAAVSNTPRTPDSRAPPTPGALGARRPAAVPSPPASPQTLHRPAPGRSPIDDQDERGSDGDDDDDVFDGAGPQGQGDRVAVCALALVLALVVGHWRRIRP</sequence>
<feature type="compositionally biased region" description="Low complexity" evidence="1">
    <location>
        <begin position="100"/>
        <end position="109"/>
    </location>
</feature>
<accession>S4VTC1</accession>
<dbReference type="GeneID" id="16512196"/>
<dbReference type="RefSeq" id="YP_008319334.1">
    <property type="nucleotide sequence ID" value="NC_021858.1"/>
</dbReference>
<protein>
    <submittedName>
        <fullName evidence="2">Uncharacterized protein</fullName>
    </submittedName>
</protein>
<gene>
    <name evidence="2" type="ORF">pdul_cds_554</name>
</gene>
<feature type="compositionally biased region" description="Basic residues" evidence="1">
    <location>
        <begin position="15"/>
        <end position="31"/>
    </location>
</feature>
<evidence type="ECO:0000313" key="3">
    <source>
        <dbReference type="Proteomes" id="UP000201566"/>
    </source>
</evidence>
<organism evidence="2 3">
    <name type="scientific">Pandoravirus dulcis</name>
    <dbReference type="NCBI Taxonomy" id="1349409"/>
    <lineage>
        <taxon>Viruses</taxon>
        <taxon>Pandoravirus</taxon>
    </lineage>
</organism>
<reference evidence="2 3" key="1">
    <citation type="journal article" date="2013" name="Science">
        <title>Pandoraviruses: amoeba viruses with genomes up to 2.5 Mb reaching that of parasitic eukaryotes.</title>
        <authorList>
            <person name="Philippe N."/>
            <person name="Legendre M."/>
            <person name="Doutre G."/>
            <person name="Coute Y."/>
            <person name="Poirot O."/>
            <person name="Lescot M."/>
            <person name="Arslan D."/>
            <person name="Seltzer V."/>
            <person name="Bertaux L."/>
            <person name="Bruley C."/>
            <person name="Garin J."/>
            <person name="Claverie J.M."/>
            <person name="Abergel C."/>
        </authorList>
    </citation>
    <scope>NUCLEOTIDE SEQUENCE [LARGE SCALE GENOMIC DNA]</scope>
    <source>
        <strain evidence="2">Melbourne</strain>
    </source>
</reference>
<evidence type="ECO:0000313" key="2">
    <source>
        <dbReference type="EMBL" id="AGO82665.1"/>
    </source>
</evidence>
<name>S4VTC1_9VIRU</name>
<feature type="compositionally biased region" description="Pro residues" evidence="1">
    <location>
        <begin position="90"/>
        <end position="99"/>
    </location>
</feature>
<dbReference type="KEGG" id="vg:16512196"/>
<feature type="region of interest" description="Disordered" evidence="1">
    <location>
        <begin position="75"/>
        <end position="181"/>
    </location>
</feature>
<dbReference type="Proteomes" id="UP000201566">
    <property type="component" value="Segment"/>
</dbReference>
<evidence type="ECO:0000256" key="1">
    <source>
        <dbReference type="SAM" id="MobiDB-lite"/>
    </source>
</evidence>
<dbReference type="EMBL" id="KC977570">
    <property type="protein sequence ID" value="AGO82665.1"/>
    <property type="molecule type" value="Genomic_DNA"/>
</dbReference>
<proteinExistence type="predicted"/>
<feature type="region of interest" description="Disordered" evidence="1">
    <location>
        <begin position="1"/>
        <end position="51"/>
    </location>
</feature>
<feature type="compositionally biased region" description="Low complexity" evidence="1">
    <location>
        <begin position="76"/>
        <end position="89"/>
    </location>
</feature>